<proteinExistence type="predicted"/>
<evidence type="ECO:0000313" key="2">
    <source>
        <dbReference type="EMBL" id="GIY98265.1"/>
    </source>
</evidence>
<name>A0AAV4XWI9_CAEEX</name>
<sequence length="108" mass="11450">MVHQVQFIELSTNMSPHKGKNLPNGQKLELSATLSNPHLHLHPPHLSLSSSAVTNELAGQGGGGKKRPLSTSSAYAGGCSSSKQAANDPEQFFFSFQFPNLVCDSAMA</sequence>
<feature type="region of interest" description="Disordered" evidence="1">
    <location>
        <begin position="39"/>
        <end position="84"/>
    </location>
</feature>
<gene>
    <name evidence="2" type="ORF">CEXT_633971</name>
</gene>
<dbReference type="AlphaFoldDB" id="A0AAV4XWI9"/>
<organism evidence="2 3">
    <name type="scientific">Caerostris extrusa</name>
    <name type="common">Bark spider</name>
    <name type="synonym">Caerostris bankana</name>
    <dbReference type="NCBI Taxonomy" id="172846"/>
    <lineage>
        <taxon>Eukaryota</taxon>
        <taxon>Metazoa</taxon>
        <taxon>Ecdysozoa</taxon>
        <taxon>Arthropoda</taxon>
        <taxon>Chelicerata</taxon>
        <taxon>Arachnida</taxon>
        <taxon>Araneae</taxon>
        <taxon>Araneomorphae</taxon>
        <taxon>Entelegynae</taxon>
        <taxon>Araneoidea</taxon>
        <taxon>Araneidae</taxon>
        <taxon>Caerostris</taxon>
    </lineage>
</organism>
<dbReference type="EMBL" id="BPLR01000905">
    <property type="protein sequence ID" value="GIY98265.1"/>
    <property type="molecule type" value="Genomic_DNA"/>
</dbReference>
<accession>A0AAV4XWI9</accession>
<comment type="caution">
    <text evidence="2">The sequence shown here is derived from an EMBL/GenBank/DDBJ whole genome shotgun (WGS) entry which is preliminary data.</text>
</comment>
<feature type="compositionally biased region" description="Polar residues" evidence="1">
    <location>
        <begin position="69"/>
        <end position="84"/>
    </location>
</feature>
<protein>
    <submittedName>
        <fullName evidence="2">Uncharacterized protein</fullName>
    </submittedName>
</protein>
<evidence type="ECO:0000256" key="1">
    <source>
        <dbReference type="SAM" id="MobiDB-lite"/>
    </source>
</evidence>
<evidence type="ECO:0000313" key="3">
    <source>
        <dbReference type="Proteomes" id="UP001054945"/>
    </source>
</evidence>
<dbReference type="Proteomes" id="UP001054945">
    <property type="component" value="Unassembled WGS sequence"/>
</dbReference>
<reference evidence="2 3" key="1">
    <citation type="submission" date="2021-06" db="EMBL/GenBank/DDBJ databases">
        <title>Caerostris extrusa draft genome.</title>
        <authorList>
            <person name="Kono N."/>
            <person name="Arakawa K."/>
        </authorList>
    </citation>
    <scope>NUCLEOTIDE SEQUENCE [LARGE SCALE GENOMIC DNA]</scope>
</reference>
<keyword evidence="3" id="KW-1185">Reference proteome</keyword>